<feature type="compositionally biased region" description="Low complexity" evidence="1">
    <location>
        <begin position="186"/>
        <end position="198"/>
    </location>
</feature>
<feature type="compositionally biased region" description="Low complexity" evidence="1">
    <location>
        <begin position="99"/>
        <end position="110"/>
    </location>
</feature>
<evidence type="ECO:0000256" key="1">
    <source>
        <dbReference type="SAM" id="MobiDB-lite"/>
    </source>
</evidence>
<name>A0A0G2EAG7_PHACM</name>
<organism evidence="2 3">
    <name type="scientific">Phaeomoniella chlamydospora</name>
    <name type="common">Phaeoacremonium chlamydosporum</name>
    <dbReference type="NCBI Taxonomy" id="158046"/>
    <lineage>
        <taxon>Eukaryota</taxon>
        <taxon>Fungi</taxon>
        <taxon>Dikarya</taxon>
        <taxon>Ascomycota</taxon>
        <taxon>Pezizomycotina</taxon>
        <taxon>Eurotiomycetes</taxon>
        <taxon>Chaetothyriomycetidae</taxon>
        <taxon>Phaeomoniellales</taxon>
        <taxon>Phaeomoniellaceae</taxon>
        <taxon>Phaeomoniella</taxon>
    </lineage>
</organism>
<keyword evidence="3" id="KW-1185">Reference proteome</keyword>
<feature type="compositionally biased region" description="Polar residues" evidence="1">
    <location>
        <begin position="56"/>
        <end position="68"/>
    </location>
</feature>
<evidence type="ECO:0000313" key="3">
    <source>
        <dbReference type="Proteomes" id="UP000053317"/>
    </source>
</evidence>
<accession>A0A0G2EAG7</accession>
<feature type="compositionally biased region" description="Low complexity" evidence="1">
    <location>
        <begin position="327"/>
        <end position="344"/>
    </location>
</feature>
<feature type="compositionally biased region" description="Polar residues" evidence="1">
    <location>
        <begin position="111"/>
        <end position="128"/>
    </location>
</feature>
<feature type="compositionally biased region" description="Low complexity" evidence="1">
    <location>
        <begin position="152"/>
        <end position="178"/>
    </location>
</feature>
<evidence type="ECO:0000313" key="2">
    <source>
        <dbReference type="EMBL" id="KKY19514.1"/>
    </source>
</evidence>
<comment type="caution">
    <text evidence="2">The sequence shown here is derived from an EMBL/GenBank/DDBJ whole genome shotgun (WGS) entry which is preliminary data.</text>
</comment>
<protein>
    <submittedName>
        <fullName evidence="2">Putative mucin-7</fullName>
    </submittedName>
</protein>
<feature type="compositionally biased region" description="Basic and acidic residues" evidence="1">
    <location>
        <begin position="9"/>
        <end position="19"/>
    </location>
</feature>
<sequence length="717" mass="74928">MSDVSSMAEVKEEAFKEQEAAGGLDGATDKESAVISNGTPKKGATEGNKGPDSVSEAASSGGNISKGQPSKPPSPENSKRVPDLKEKQPENSTAKDKVTPQTKSTQSSTSNPASTADKSATTAPSTKRSIPPKISTAKDSKAESSRKPPKSSPSKPTVGSPTTSRAPKTPSTPGSTKSTVKKTAKDSSGAAASAPSSKTDTSAHKTSRPSLASTTASSRARTSAANAAKLPSPKSKEIKSKDQSKGGEVTTGGFIKPKPKSPTRPVRLPAAATASTTSSSAKTGGGLSRSPSRVSVASKPTEGPGLARKNTTSKRERLPPPSTTNNSVRKSASRASLSLAGANSTTNGTNKERPKSRVSISTSGKAPDDSFLARMMRPTASSSQKTHESEIGRPKSRVSSGKTPDDGFLARMMRPTTSSAKKTHDEIDVKASPPRKRVSDATSNVATTSSEDGKRPSSAKKESEPVMESNDQDFVPQAEKDTPQTESVQEAIPKQETPGNTALENSHTEEHVDSDPAENIAVPTSQPALGEEELATTEESGVQLSDSPSVVPEDEVAEDVQEPEKEVEPLPELTNDTDKIVEAEDEDQPKPTNGIEATNGTRSAEDQEPAEVHEPTEDAEPQPETASKSEENPNEEPTPEAVGSDTSVVKSEKTPIQVPEKPAAEDAPITETEQIEDDIRTPAAVKTETQGEDVDAQDEKQKQDAVIDTTTAEPLAT</sequence>
<feature type="region of interest" description="Disordered" evidence="1">
    <location>
        <begin position="1"/>
        <end position="717"/>
    </location>
</feature>
<dbReference type="AlphaFoldDB" id="A0A0G2EAG7"/>
<dbReference type="EMBL" id="LCWF01000107">
    <property type="protein sequence ID" value="KKY19514.1"/>
    <property type="molecule type" value="Genomic_DNA"/>
</dbReference>
<feature type="compositionally biased region" description="Low complexity" evidence="1">
    <location>
        <begin position="208"/>
        <end position="228"/>
    </location>
</feature>
<proteinExistence type="predicted"/>
<feature type="compositionally biased region" description="Polar residues" evidence="1">
    <location>
        <begin position="440"/>
        <end position="450"/>
    </location>
</feature>
<feature type="compositionally biased region" description="Basic and acidic residues" evidence="1">
    <location>
        <begin position="451"/>
        <end position="464"/>
    </location>
</feature>
<feature type="compositionally biased region" description="Basic and acidic residues" evidence="1">
    <location>
        <begin position="234"/>
        <end position="245"/>
    </location>
</feature>
<feature type="compositionally biased region" description="Polar residues" evidence="1">
    <location>
        <begin position="708"/>
        <end position="717"/>
    </location>
</feature>
<gene>
    <name evidence="2" type="ORF">UCRPC4_g04497</name>
</gene>
<feature type="compositionally biased region" description="Low complexity" evidence="1">
    <location>
        <begin position="270"/>
        <end position="282"/>
    </location>
</feature>
<dbReference type="OrthoDB" id="3600083at2759"/>
<feature type="compositionally biased region" description="Acidic residues" evidence="1">
    <location>
        <begin position="552"/>
        <end position="561"/>
    </location>
</feature>
<reference evidence="2 3" key="1">
    <citation type="submission" date="2015-05" db="EMBL/GenBank/DDBJ databases">
        <title>Distinctive expansion of gene families associated with plant cell wall degradation and secondary metabolism in the genomes of grapevine trunk pathogens.</title>
        <authorList>
            <person name="Lawrence D.P."/>
            <person name="Travadon R."/>
            <person name="Rolshausen P.E."/>
            <person name="Baumgartner K."/>
        </authorList>
    </citation>
    <scope>NUCLEOTIDE SEQUENCE [LARGE SCALE GENOMIC DNA]</scope>
    <source>
        <strain evidence="2">UCRPC4</strain>
    </source>
</reference>
<dbReference type="Proteomes" id="UP000053317">
    <property type="component" value="Unassembled WGS sequence"/>
</dbReference>
<reference evidence="2 3" key="2">
    <citation type="submission" date="2015-05" db="EMBL/GenBank/DDBJ databases">
        <authorList>
            <person name="Morales-Cruz A."/>
            <person name="Amrine K.C."/>
            <person name="Cantu D."/>
        </authorList>
    </citation>
    <scope>NUCLEOTIDE SEQUENCE [LARGE SCALE GENOMIC DNA]</scope>
    <source>
        <strain evidence="2">UCRPC4</strain>
    </source>
</reference>
<feature type="compositionally biased region" description="Basic and acidic residues" evidence="1">
    <location>
        <begin position="77"/>
        <end position="98"/>
    </location>
</feature>
<feature type="compositionally biased region" description="Basic and acidic residues" evidence="1">
    <location>
        <begin position="136"/>
        <end position="146"/>
    </location>
</feature>